<dbReference type="Pfam" id="PF06985">
    <property type="entry name" value="HET"/>
    <property type="match status" value="1"/>
</dbReference>
<dbReference type="PANTHER" id="PTHR24148">
    <property type="entry name" value="ANKYRIN REPEAT DOMAIN-CONTAINING PROTEIN 39 HOMOLOG-RELATED"/>
    <property type="match status" value="1"/>
</dbReference>
<feature type="domain" description="Heterokaryon incompatibility" evidence="1">
    <location>
        <begin position="44"/>
        <end position="192"/>
    </location>
</feature>
<dbReference type="Proteomes" id="UP001628179">
    <property type="component" value="Unassembled WGS sequence"/>
</dbReference>
<comment type="caution">
    <text evidence="2">The sequence shown here is derived from an EMBL/GenBank/DDBJ whole genome shotgun (WGS) entry which is preliminary data.</text>
</comment>
<dbReference type="PANTHER" id="PTHR24148:SF64">
    <property type="entry name" value="HETEROKARYON INCOMPATIBILITY DOMAIN-CONTAINING PROTEIN"/>
    <property type="match status" value="1"/>
</dbReference>
<gene>
    <name evidence="2" type="ORF">MFIFM68171_08328</name>
</gene>
<proteinExistence type="predicted"/>
<keyword evidence="3" id="KW-1185">Reference proteome</keyword>
<dbReference type="InterPro" id="IPR010730">
    <property type="entry name" value="HET"/>
</dbReference>
<dbReference type="InterPro" id="IPR052895">
    <property type="entry name" value="HetReg/Transcr_Mod"/>
</dbReference>
<dbReference type="Pfam" id="PF26639">
    <property type="entry name" value="Het-6_barrel"/>
    <property type="match status" value="1"/>
</dbReference>
<dbReference type="GeneID" id="98179071"/>
<dbReference type="EMBL" id="BAAFSV010000004">
    <property type="protein sequence ID" value="GAB1318118.1"/>
    <property type="molecule type" value="Genomic_DNA"/>
</dbReference>
<evidence type="ECO:0000259" key="1">
    <source>
        <dbReference type="Pfam" id="PF06985"/>
    </source>
</evidence>
<organism evidence="2 3">
    <name type="scientific">Madurella fahalii</name>
    <dbReference type="NCBI Taxonomy" id="1157608"/>
    <lineage>
        <taxon>Eukaryota</taxon>
        <taxon>Fungi</taxon>
        <taxon>Dikarya</taxon>
        <taxon>Ascomycota</taxon>
        <taxon>Pezizomycotina</taxon>
        <taxon>Sordariomycetes</taxon>
        <taxon>Sordariomycetidae</taxon>
        <taxon>Sordariales</taxon>
        <taxon>Sordariales incertae sedis</taxon>
        <taxon>Madurella</taxon>
    </lineage>
</organism>
<evidence type="ECO:0000313" key="3">
    <source>
        <dbReference type="Proteomes" id="UP001628179"/>
    </source>
</evidence>
<name>A0ABQ0GK28_9PEZI</name>
<dbReference type="RefSeq" id="XP_070919849.1">
    <property type="nucleotide sequence ID" value="XM_071063748.1"/>
</dbReference>
<sequence length="597" mass="66269">MPDYAYRSLEGSSWFRVLLISPGLGDDVLRGSLVHRDLKSGGSFQALSYAWGSAEHAADLETPEGRIPLTASLASALKRLRRPGEQVALWADAVCINQGDNAEKSTQVRMMGDIYRSAELVIVDLGEEADSSDLAFELLDKVANYDFGPEDRSAVPLYLRDLDLPGAGDPGWAAIRALFRRPWFRRVWIIQEFVVAKEVMMMCGHTTSDWEILGAAVANARRGGLPYFDHQGGGGLPYYPDQGEDPARWGSQTMYSLMYLRASYQHGTRHDLVGLLKLGQPFLSTRNRDHYFAMLGLASDAADPRFDPDYDAPFDQIARRYASVYVERGRALELLYQAGGEEGSRFPSWIPDWTKPQASSSQLWYRHHGDGPSRRFFYSAGGGTVQQCHYDQENDVLSVTGVFVDTISAVGSNHSLLVDATGDLVHLKQYISDSDILMEDLSKYPTGEDLREVQWRTLIANATENEANPPKAIGDAFLALREFAWKKAELQKHRLDDVRGYIREVRDKSRPIELGIMRAMDGRTFARTADGYVGLVPFAAQPGDVVAVFSGSRVPILVRQHPSRSGLHLVIGECYLHGIMQGETISAASEMAPILLA</sequence>
<protein>
    <recommendedName>
        <fullName evidence="1">Heterokaryon incompatibility domain-containing protein</fullName>
    </recommendedName>
</protein>
<evidence type="ECO:0000313" key="2">
    <source>
        <dbReference type="EMBL" id="GAB1318118.1"/>
    </source>
</evidence>
<reference evidence="2 3" key="1">
    <citation type="submission" date="2024-09" db="EMBL/GenBank/DDBJ databases">
        <title>Itraconazole resistance in Madurella fahalii resulting from another homologue of gene encoding cytochrome P450 14-alpha sterol demethylase (CYP51).</title>
        <authorList>
            <person name="Yoshioka I."/>
            <person name="Fahal A.H."/>
            <person name="Kaneko S."/>
            <person name="Yaguchi T."/>
        </authorList>
    </citation>
    <scope>NUCLEOTIDE SEQUENCE [LARGE SCALE GENOMIC DNA]</scope>
    <source>
        <strain evidence="2 3">IFM 68171</strain>
    </source>
</reference>
<accession>A0ABQ0GK28</accession>